<keyword evidence="6" id="KW-0732">Signal</keyword>
<keyword evidence="3" id="KW-0998">Cell outer membrane</keyword>
<evidence type="ECO:0000313" key="10">
    <source>
        <dbReference type="Proteomes" id="UP000316343"/>
    </source>
</evidence>
<gene>
    <name evidence="9" type="ORF">FGU71_09645</name>
</gene>
<dbReference type="Proteomes" id="UP000316343">
    <property type="component" value="Unassembled WGS sequence"/>
</dbReference>
<dbReference type="Gene3D" id="2.170.130.10">
    <property type="entry name" value="TonB-dependent receptor, plug domain"/>
    <property type="match status" value="1"/>
</dbReference>
<feature type="domain" description="TonB-dependent receptor plug" evidence="8">
    <location>
        <begin position="87"/>
        <end position="178"/>
    </location>
</feature>
<comment type="subcellular location">
    <subcellularLocation>
        <location evidence="1 4">Cell outer membrane</location>
    </subcellularLocation>
</comment>
<dbReference type="Gene3D" id="2.40.170.20">
    <property type="entry name" value="TonB-dependent receptor, beta-barrel domain"/>
    <property type="match status" value="1"/>
</dbReference>
<sequence length="1137" mass="123957">MTFNRTGGARSAFDLNLKLGVAAAALCIPSLAAAQDATDDDAQEEAAEEQVAVDANTPNPEPGIIVSGIRASLEDALNIRRKADVILDGISSDDIGSTPDLNLGEALARIPGVQINREGARRDATISVRGLPGRFTKTTVMNQTIASTTRGANTGNPFGIFETSIFNGANVIKSFTADTPAGGLAAQVDLRLNSALSRREGFVVRGEFDYEETTGDYLPKFFFSGAQRFGRLGVYANFAYSEQSFRRDSLRLNNYREFTADQVSAFANGTAVSGVGDGLDALSATPNAAFDIAAVGANGLDNAVIFPRVIRQFVQNNRGERYSTSAGLAYEISDNLVFRFDGLYTRRDLSESNQDISIFEATNNFNSLISPLSDPVNVGVVDFDEDGTEENVFLVPRVLISDSQSAIENRSFPAVDEAWALYPQFNFENDDWRVDVIGTYSEALGTSSLNQYSLRVRNRGGSAATRNLDSNLDGIDDRGNNSILIIDQGLGDLGSVFVDNIVDPRLLELDQTRGNHRIEAGSGIGARDDFAGFVPPGPNQNGFNQPTSILALGFNEGVKRDLKSIDVDIARKFENNFITEVQVGGYYSDETSDRFRSEFGGLGLNYAAAFNPSILVPNDGVAEGGAYLGGQVPGVELDNFLSLDIPVLEGLLGSASQTPRDDLRFTPSAGNIRGYFPQLTSESAATITAEEILAALPLVRAPGGNTYLTRPQLSRSSVVDNNFTSSRETLELYGMVKFDLGSVSDTQLRGNIGLRYVKTDLIGQTNPTFLQFYDNLNALRAANGGPALEFKDTSDNDALVFGEGRSNFERLLPSVNLIYEITPDVVFRAAYYETFEALDLAEFTPTPTLIVENEFDPDDNDFDPEDRIVGSDGNPIPRTSVNISTLDVEPRRSKAFDVGLSWYNGSGNVMSVGLFRKSLIGDISRQRNFCPEGENLSVDGRTFNSIRFADVNSPNDIEASFAGSCVFTNDLGDPQRIRVSRTVNNPDTINVTGFEAQIQQQFDFLPGFLKNTGTVLNFTRVRSGGDNNVQLFNVAEDTYNIIGYYEDDFLQARLAYNHQSEIQREGGSSFIGGSTIIAPRGQLDFSGAIRPSKGLEVRFEVFNITQSSRLEYLGVEELFRLYEYDGRTYSLSATYRF</sequence>
<comment type="similarity">
    <text evidence="4">Belongs to the TonB-dependent receptor family.</text>
</comment>
<reference evidence="9 10" key="1">
    <citation type="submission" date="2019-06" db="EMBL/GenBank/DDBJ databases">
        <title>Erythrobacter insulae sp. nov., isolated from a tidal flat.</title>
        <authorList>
            <person name="Yoon J.-H."/>
        </authorList>
    </citation>
    <scope>NUCLEOTIDE SEQUENCE [LARGE SCALE GENOMIC DNA]</scope>
    <source>
        <strain evidence="9 10">JBTF-M21</strain>
    </source>
</reference>
<keyword evidence="9" id="KW-0675">Receptor</keyword>
<dbReference type="AlphaFoldDB" id="A0A547PD69"/>
<evidence type="ECO:0000259" key="7">
    <source>
        <dbReference type="Pfam" id="PF00593"/>
    </source>
</evidence>
<dbReference type="InterPro" id="IPR037066">
    <property type="entry name" value="Plug_dom_sf"/>
</dbReference>
<keyword evidence="4" id="KW-0798">TonB box</keyword>
<dbReference type="InterPro" id="IPR000531">
    <property type="entry name" value="Beta-barrel_TonB"/>
</dbReference>
<accession>A0A547PD69</accession>
<organism evidence="9 10">
    <name type="scientific">Erythrobacter insulae</name>
    <dbReference type="NCBI Taxonomy" id="2584124"/>
    <lineage>
        <taxon>Bacteria</taxon>
        <taxon>Pseudomonadati</taxon>
        <taxon>Pseudomonadota</taxon>
        <taxon>Alphaproteobacteria</taxon>
        <taxon>Sphingomonadales</taxon>
        <taxon>Erythrobacteraceae</taxon>
        <taxon>Erythrobacter/Porphyrobacter group</taxon>
        <taxon>Erythrobacter</taxon>
    </lineage>
</organism>
<feature type="region of interest" description="Disordered" evidence="5">
    <location>
        <begin position="38"/>
        <end position="60"/>
    </location>
</feature>
<dbReference type="Pfam" id="PF00593">
    <property type="entry name" value="TonB_dep_Rec_b-barrel"/>
    <property type="match status" value="1"/>
</dbReference>
<dbReference type="SUPFAM" id="SSF56935">
    <property type="entry name" value="Porins"/>
    <property type="match status" value="1"/>
</dbReference>
<dbReference type="OrthoDB" id="5476657at2"/>
<evidence type="ECO:0000256" key="6">
    <source>
        <dbReference type="SAM" id="SignalP"/>
    </source>
</evidence>
<evidence type="ECO:0000256" key="1">
    <source>
        <dbReference type="ARBA" id="ARBA00004442"/>
    </source>
</evidence>
<feature type="domain" description="TonB-dependent receptor-like beta-barrel" evidence="7">
    <location>
        <begin position="539"/>
        <end position="1104"/>
    </location>
</feature>
<dbReference type="NCBIfam" id="TIGR01782">
    <property type="entry name" value="TonB-Xanth-Caul"/>
    <property type="match status" value="1"/>
</dbReference>
<keyword evidence="2 4" id="KW-0472">Membrane</keyword>
<evidence type="ECO:0000256" key="2">
    <source>
        <dbReference type="ARBA" id="ARBA00023136"/>
    </source>
</evidence>
<dbReference type="PANTHER" id="PTHR40980">
    <property type="entry name" value="PLUG DOMAIN-CONTAINING PROTEIN"/>
    <property type="match status" value="1"/>
</dbReference>
<name>A0A547PD69_9SPHN</name>
<feature type="signal peptide" evidence="6">
    <location>
        <begin position="1"/>
        <end position="34"/>
    </location>
</feature>
<keyword evidence="10" id="KW-1185">Reference proteome</keyword>
<dbReference type="InterPro" id="IPR036942">
    <property type="entry name" value="Beta-barrel_TonB_sf"/>
</dbReference>
<proteinExistence type="inferred from homology"/>
<evidence type="ECO:0000256" key="4">
    <source>
        <dbReference type="RuleBase" id="RU003357"/>
    </source>
</evidence>
<evidence type="ECO:0000256" key="5">
    <source>
        <dbReference type="SAM" id="MobiDB-lite"/>
    </source>
</evidence>
<dbReference type="PANTHER" id="PTHR40980:SF4">
    <property type="entry name" value="TONB-DEPENDENT RECEPTOR-LIKE BETA-BARREL DOMAIN-CONTAINING PROTEIN"/>
    <property type="match status" value="1"/>
</dbReference>
<dbReference type="GO" id="GO:0009279">
    <property type="term" value="C:cell outer membrane"/>
    <property type="evidence" value="ECO:0007669"/>
    <property type="project" value="UniProtKB-SubCell"/>
</dbReference>
<evidence type="ECO:0000313" key="9">
    <source>
        <dbReference type="EMBL" id="TRD12093.1"/>
    </source>
</evidence>
<protein>
    <submittedName>
        <fullName evidence="9">TonB-dependent receptor</fullName>
    </submittedName>
</protein>
<dbReference type="Pfam" id="PF07715">
    <property type="entry name" value="Plug"/>
    <property type="match status" value="1"/>
</dbReference>
<evidence type="ECO:0000259" key="8">
    <source>
        <dbReference type="Pfam" id="PF07715"/>
    </source>
</evidence>
<comment type="caution">
    <text evidence="9">The sequence shown here is derived from an EMBL/GenBank/DDBJ whole genome shotgun (WGS) entry which is preliminary data.</text>
</comment>
<feature type="chain" id="PRO_5021744474" evidence="6">
    <location>
        <begin position="35"/>
        <end position="1137"/>
    </location>
</feature>
<dbReference type="EMBL" id="VHJK01000001">
    <property type="protein sequence ID" value="TRD12093.1"/>
    <property type="molecule type" value="Genomic_DNA"/>
</dbReference>
<dbReference type="RefSeq" id="WP_142788366.1">
    <property type="nucleotide sequence ID" value="NZ_VHJK01000001.1"/>
</dbReference>
<evidence type="ECO:0000256" key="3">
    <source>
        <dbReference type="ARBA" id="ARBA00023237"/>
    </source>
</evidence>
<dbReference type="InterPro" id="IPR012910">
    <property type="entry name" value="Plug_dom"/>
</dbReference>
<dbReference type="InterPro" id="IPR010104">
    <property type="entry name" value="TonB_rcpt_bac"/>
</dbReference>
<feature type="compositionally biased region" description="Acidic residues" evidence="5">
    <location>
        <begin position="38"/>
        <end position="48"/>
    </location>
</feature>